<proteinExistence type="predicted"/>
<name>A0A7C8YCT0_OPUST</name>
<reference evidence="1" key="2">
    <citation type="submission" date="2020-07" db="EMBL/GenBank/DDBJ databases">
        <authorList>
            <person name="Vera ALvarez R."/>
            <person name="Arias-Moreno D.M."/>
            <person name="Jimenez-Jacinto V."/>
            <person name="Jimenez-Bremont J.F."/>
            <person name="Swaminathan K."/>
            <person name="Moose S.P."/>
            <person name="Guerrero-Gonzalez M.L."/>
            <person name="Marino-Ramirez L."/>
            <person name="Landsman D."/>
            <person name="Rodriguez-Kessler M."/>
            <person name="Delgado-Sanchez P."/>
        </authorList>
    </citation>
    <scope>NUCLEOTIDE SEQUENCE</scope>
    <source>
        <tissue evidence="1">Cladode</tissue>
    </source>
</reference>
<protein>
    <submittedName>
        <fullName evidence="1">Uncharacterized protein</fullName>
    </submittedName>
</protein>
<sequence length="135" mass="15182">MILSKSFNKYKAAKHILPIHSTKTQIWFSSLGLKTTELDLPILVSPNNPLHAAVAEMTDAIVDDDTRLEDSGQGGLRNAAMCSKRPQIATATSHRFHTAGIAGKGFRTVCNCRQYLHGRRQWIQWPRYDILHLKS</sequence>
<organism evidence="1">
    <name type="scientific">Opuntia streptacantha</name>
    <name type="common">Prickly pear cactus</name>
    <name type="synonym">Opuntia cardona</name>
    <dbReference type="NCBI Taxonomy" id="393608"/>
    <lineage>
        <taxon>Eukaryota</taxon>
        <taxon>Viridiplantae</taxon>
        <taxon>Streptophyta</taxon>
        <taxon>Embryophyta</taxon>
        <taxon>Tracheophyta</taxon>
        <taxon>Spermatophyta</taxon>
        <taxon>Magnoliopsida</taxon>
        <taxon>eudicotyledons</taxon>
        <taxon>Gunneridae</taxon>
        <taxon>Pentapetalae</taxon>
        <taxon>Caryophyllales</taxon>
        <taxon>Cactineae</taxon>
        <taxon>Cactaceae</taxon>
        <taxon>Opuntioideae</taxon>
        <taxon>Opuntia</taxon>
    </lineage>
</organism>
<dbReference type="EMBL" id="GISG01006566">
    <property type="protein sequence ID" value="MBA4615234.1"/>
    <property type="molecule type" value="Transcribed_RNA"/>
</dbReference>
<accession>A0A7C8YCT0</accession>
<reference evidence="1" key="1">
    <citation type="journal article" date="2013" name="J. Plant Res.">
        <title>Effect of fungi and light on seed germination of three Opuntia species from semiarid lands of central Mexico.</title>
        <authorList>
            <person name="Delgado-Sanchez P."/>
            <person name="Jimenez-Bremont J.F."/>
            <person name="Guerrero-Gonzalez Mde L."/>
            <person name="Flores J."/>
        </authorList>
    </citation>
    <scope>NUCLEOTIDE SEQUENCE</scope>
    <source>
        <tissue evidence="1">Cladode</tissue>
    </source>
</reference>
<evidence type="ECO:0000313" key="1">
    <source>
        <dbReference type="EMBL" id="MBA4615234.1"/>
    </source>
</evidence>
<dbReference type="AlphaFoldDB" id="A0A7C8YCT0"/>